<evidence type="ECO:0000256" key="1">
    <source>
        <dbReference type="ARBA" id="ARBA00023125"/>
    </source>
</evidence>
<feature type="domain" description="HTH merR-type" evidence="2">
    <location>
        <begin position="2"/>
        <end position="71"/>
    </location>
</feature>
<sequence length="143" mass="16587">MTYSIKEVSEMFHLSIYTLRYYDKKGLLPFVSKNSSGYREFTDSDLEFIHTICCLKGTGMAIKDIRSYIEYCMVGTSTIAKRKELLSNHRNKVLQDIETLKTNLKGVDQKLDVYGSKKAKEIIEAQREFVRHEKQKASLSNPY</sequence>
<dbReference type="PROSITE" id="PS50937">
    <property type="entry name" value="HTH_MERR_2"/>
    <property type="match status" value="1"/>
</dbReference>
<dbReference type="Proteomes" id="UP000052258">
    <property type="component" value="Unassembled WGS sequence"/>
</dbReference>
<name>A0A0J8GFD3_9LIST</name>
<dbReference type="SUPFAM" id="SSF46955">
    <property type="entry name" value="Putative DNA-binding domain"/>
    <property type="match status" value="1"/>
</dbReference>
<dbReference type="RefSeq" id="WP_007475098.1">
    <property type="nucleotide sequence ID" value="NZ_KQ130609.1"/>
</dbReference>
<dbReference type="SMART" id="SM00422">
    <property type="entry name" value="HTH_MERR"/>
    <property type="match status" value="1"/>
</dbReference>
<dbReference type="GO" id="GO:0003700">
    <property type="term" value="F:DNA-binding transcription factor activity"/>
    <property type="evidence" value="ECO:0007669"/>
    <property type="project" value="InterPro"/>
</dbReference>
<protein>
    <submittedName>
        <fullName evidence="3">MerR family transcriptional regulator</fullName>
    </submittedName>
</protein>
<dbReference type="Pfam" id="PF13411">
    <property type="entry name" value="MerR_1"/>
    <property type="match status" value="1"/>
</dbReference>
<dbReference type="InterPro" id="IPR047057">
    <property type="entry name" value="MerR_fam"/>
</dbReference>
<evidence type="ECO:0000259" key="2">
    <source>
        <dbReference type="PROSITE" id="PS50937"/>
    </source>
</evidence>
<organism evidence="3 4">
    <name type="scientific">Listeria fleischmannii 1991</name>
    <dbReference type="NCBI Taxonomy" id="1430899"/>
    <lineage>
        <taxon>Bacteria</taxon>
        <taxon>Bacillati</taxon>
        <taxon>Bacillota</taxon>
        <taxon>Bacilli</taxon>
        <taxon>Bacillales</taxon>
        <taxon>Listeriaceae</taxon>
        <taxon>Listeria</taxon>
    </lineage>
</organism>
<comment type="caution">
    <text evidence="3">The sequence shown here is derived from an EMBL/GenBank/DDBJ whole genome shotgun (WGS) entry which is preliminary data.</text>
</comment>
<dbReference type="Gene3D" id="1.10.1660.10">
    <property type="match status" value="1"/>
</dbReference>
<dbReference type="AlphaFoldDB" id="A0A0J8GFD3"/>
<keyword evidence="1" id="KW-0238">DNA-binding</keyword>
<dbReference type="PANTHER" id="PTHR30204:SF82">
    <property type="entry name" value="TRANSCRIPTIONAL REGULATOR, MERR FAMILY"/>
    <property type="match status" value="1"/>
</dbReference>
<evidence type="ECO:0000313" key="3">
    <source>
        <dbReference type="EMBL" id="KMT61365.1"/>
    </source>
</evidence>
<dbReference type="PATRIC" id="fig|1430899.3.peg.72"/>
<reference evidence="3 4" key="1">
    <citation type="journal article" date="2015" name="Genome Biol. Evol.">
        <title>Comparative Genomics of Listeria Sensu Lato: Genus-Wide Differences in Evolutionary Dynamics and the Progressive Gain of Complex, Potentially Pathogenicity-Related Traits through Lateral Gene Transfer.</title>
        <authorList>
            <person name="Chiara M."/>
            <person name="Caruso M."/>
            <person name="D'Erchia A.M."/>
            <person name="Manzari C."/>
            <person name="Fraccalvieri R."/>
            <person name="Goffredo E."/>
            <person name="Latorre L."/>
            <person name="Miccolupo A."/>
            <person name="Padalino I."/>
            <person name="Santagada G."/>
            <person name="Chiocco D."/>
            <person name="Pesole G."/>
            <person name="Horner D.S."/>
            <person name="Parisi A."/>
        </authorList>
    </citation>
    <scope>NUCLEOTIDE SEQUENCE [LARGE SCALE GENOMIC DNA]</scope>
    <source>
        <strain evidence="3 4">1991</strain>
    </source>
</reference>
<keyword evidence="4" id="KW-1185">Reference proteome</keyword>
<dbReference type="OrthoDB" id="9811174at2"/>
<dbReference type="EMBL" id="AZHO01000002">
    <property type="protein sequence ID" value="KMT61365.1"/>
    <property type="molecule type" value="Genomic_DNA"/>
</dbReference>
<accession>A0A0J8GFD3</accession>
<gene>
    <name evidence="3" type="ORF">X560_0073</name>
</gene>
<dbReference type="CDD" id="cd01109">
    <property type="entry name" value="HTH_YyaN"/>
    <property type="match status" value="1"/>
</dbReference>
<dbReference type="GO" id="GO:0003677">
    <property type="term" value="F:DNA binding"/>
    <property type="evidence" value="ECO:0007669"/>
    <property type="project" value="UniProtKB-KW"/>
</dbReference>
<dbReference type="InterPro" id="IPR000551">
    <property type="entry name" value="MerR-type_HTH_dom"/>
</dbReference>
<dbReference type="PANTHER" id="PTHR30204">
    <property type="entry name" value="REDOX-CYCLING DRUG-SENSING TRANSCRIPTIONAL ACTIVATOR SOXR"/>
    <property type="match status" value="1"/>
</dbReference>
<proteinExistence type="predicted"/>
<evidence type="ECO:0000313" key="4">
    <source>
        <dbReference type="Proteomes" id="UP000052258"/>
    </source>
</evidence>
<dbReference type="InterPro" id="IPR009061">
    <property type="entry name" value="DNA-bd_dom_put_sf"/>
</dbReference>